<dbReference type="CDD" id="cd13963">
    <property type="entry name" value="PT_UbiA_2"/>
    <property type="match status" value="1"/>
</dbReference>
<evidence type="ECO:0000256" key="4">
    <source>
        <dbReference type="ARBA" id="ARBA00023136"/>
    </source>
</evidence>
<keyword evidence="4 5" id="KW-0472">Membrane</keyword>
<sequence length="307" mass="35624">MINRRKLQLILQTARPNQWIKNLIIYTSLVFSGKLFDPVLFGKTFIGFVIFSVLSSTSYLLNDIIDYPYDKKHPSKSKRPIAAGKLSVQDASFVVFLLSFIALLTSLFFSIPFFGVAFVFLLLHFFYSLYFKFRPILDIFAISFSFMLRAFAGQVISGYHIQIWLLLTIFFISLFIATVKRHAELVAHGSSTRKSLYSYKEYFLNFLTTTFATLTITTYSLYSFLEKPMFAQSALSSLFSPLVSSFEARKWFMVTIPMVVYGISRYAYLLYERAEGEAPERIITRDRPLIFTIMLWIVIVVMFLYVF</sequence>
<accession>A0A1F7G8Q2</accession>
<comment type="caution">
    <text evidence="6">The sequence shown here is derived from an EMBL/GenBank/DDBJ whole genome shotgun (WGS) entry which is preliminary data.</text>
</comment>
<gene>
    <name evidence="6" type="ORF">A2690_00360</name>
</gene>
<evidence type="ECO:0000256" key="2">
    <source>
        <dbReference type="ARBA" id="ARBA00022692"/>
    </source>
</evidence>
<feature type="transmembrane region" description="Helical" evidence="5">
    <location>
        <begin position="107"/>
        <end position="127"/>
    </location>
</feature>
<dbReference type="GO" id="GO:0016765">
    <property type="term" value="F:transferase activity, transferring alkyl or aryl (other than methyl) groups"/>
    <property type="evidence" value="ECO:0007669"/>
    <property type="project" value="InterPro"/>
</dbReference>
<feature type="transmembrane region" description="Helical" evidence="5">
    <location>
        <begin position="289"/>
        <end position="306"/>
    </location>
</feature>
<organism evidence="6 7">
    <name type="scientific">Candidatus Roizmanbacteria bacterium RIFCSPHIGHO2_01_FULL_39_12b</name>
    <dbReference type="NCBI Taxonomy" id="1802030"/>
    <lineage>
        <taxon>Bacteria</taxon>
        <taxon>Candidatus Roizmaniibacteriota</taxon>
    </lineage>
</organism>
<protein>
    <recommendedName>
        <fullName evidence="8">Phosphoribose diphosphate--decaprenyl-phosphate phosphoribosyltransferase</fullName>
    </recommendedName>
</protein>
<evidence type="ECO:0000256" key="5">
    <source>
        <dbReference type="SAM" id="Phobius"/>
    </source>
</evidence>
<dbReference type="GO" id="GO:0016020">
    <property type="term" value="C:membrane"/>
    <property type="evidence" value="ECO:0007669"/>
    <property type="project" value="UniProtKB-SubCell"/>
</dbReference>
<name>A0A1F7G8Q2_9BACT</name>
<feature type="transmembrane region" description="Helical" evidence="5">
    <location>
        <begin position="251"/>
        <end position="268"/>
    </location>
</feature>
<evidence type="ECO:0000313" key="6">
    <source>
        <dbReference type="EMBL" id="OGK15216.1"/>
    </source>
</evidence>
<dbReference type="Proteomes" id="UP000178372">
    <property type="component" value="Unassembled WGS sequence"/>
</dbReference>
<dbReference type="InterPro" id="IPR000537">
    <property type="entry name" value="UbiA_prenyltransferase"/>
</dbReference>
<dbReference type="EMBL" id="MFZF01000033">
    <property type="protein sequence ID" value="OGK15216.1"/>
    <property type="molecule type" value="Genomic_DNA"/>
</dbReference>
<feature type="transmembrane region" description="Helical" evidence="5">
    <location>
        <begin position="139"/>
        <end position="157"/>
    </location>
</feature>
<dbReference type="Gene3D" id="1.10.357.140">
    <property type="entry name" value="UbiA prenyltransferase"/>
    <property type="match status" value="1"/>
</dbReference>
<reference evidence="6 7" key="1">
    <citation type="journal article" date="2016" name="Nat. Commun.">
        <title>Thousands of microbial genomes shed light on interconnected biogeochemical processes in an aquifer system.</title>
        <authorList>
            <person name="Anantharaman K."/>
            <person name="Brown C.T."/>
            <person name="Hug L.A."/>
            <person name="Sharon I."/>
            <person name="Castelle C.J."/>
            <person name="Probst A.J."/>
            <person name="Thomas B.C."/>
            <person name="Singh A."/>
            <person name="Wilkins M.J."/>
            <person name="Karaoz U."/>
            <person name="Brodie E.L."/>
            <person name="Williams K.H."/>
            <person name="Hubbard S.S."/>
            <person name="Banfield J.F."/>
        </authorList>
    </citation>
    <scope>NUCLEOTIDE SEQUENCE [LARGE SCALE GENOMIC DNA]</scope>
</reference>
<keyword evidence="3 5" id="KW-1133">Transmembrane helix</keyword>
<evidence type="ECO:0000256" key="1">
    <source>
        <dbReference type="ARBA" id="ARBA00004141"/>
    </source>
</evidence>
<proteinExistence type="predicted"/>
<feature type="transmembrane region" description="Helical" evidence="5">
    <location>
        <begin position="163"/>
        <end position="181"/>
    </location>
</feature>
<keyword evidence="2 5" id="KW-0812">Transmembrane</keyword>
<evidence type="ECO:0008006" key="8">
    <source>
        <dbReference type="Google" id="ProtNLM"/>
    </source>
</evidence>
<dbReference type="AlphaFoldDB" id="A0A1F7G8Q2"/>
<feature type="transmembrane region" description="Helical" evidence="5">
    <location>
        <begin position="202"/>
        <end position="222"/>
    </location>
</feature>
<evidence type="ECO:0000313" key="7">
    <source>
        <dbReference type="Proteomes" id="UP000178372"/>
    </source>
</evidence>
<comment type="subcellular location">
    <subcellularLocation>
        <location evidence="1">Membrane</location>
        <topology evidence="1">Multi-pass membrane protein</topology>
    </subcellularLocation>
</comment>
<dbReference type="InterPro" id="IPR044878">
    <property type="entry name" value="UbiA_sf"/>
</dbReference>
<evidence type="ECO:0000256" key="3">
    <source>
        <dbReference type="ARBA" id="ARBA00022989"/>
    </source>
</evidence>
<feature type="transmembrane region" description="Helical" evidence="5">
    <location>
        <begin position="42"/>
        <end position="61"/>
    </location>
</feature>
<dbReference type="Pfam" id="PF01040">
    <property type="entry name" value="UbiA"/>
    <property type="match status" value="1"/>
</dbReference>